<sequence>MLSDTSRAIFQQDGASAHHSKKAQKWYSDRLGSFWGKGTWPANNADLSPIEKVSALVQRELNVNAPATSEDEFKKKNNKNF</sequence>
<dbReference type="AlphaFoldDB" id="A0A0K2T756"/>
<protein>
    <submittedName>
        <fullName evidence="2">Uncharacterized protein</fullName>
    </submittedName>
</protein>
<dbReference type="InterPro" id="IPR036397">
    <property type="entry name" value="RNaseH_sf"/>
</dbReference>
<name>A0A0K2T756_LEPSM</name>
<reference evidence="2" key="1">
    <citation type="submission" date="2014-05" db="EMBL/GenBank/DDBJ databases">
        <authorList>
            <person name="Chronopoulou M."/>
        </authorList>
    </citation>
    <scope>NUCLEOTIDE SEQUENCE</scope>
    <source>
        <tissue evidence="2">Whole organism</tissue>
    </source>
</reference>
<feature type="region of interest" description="Disordered" evidence="1">
    <location>
        <begin position="1"/>
        <end position="22"/>
    </location>
</feature>
<dbReference type="Gene3D" id="3.30.420.10">
    <property type="entry name" value="Ribonuclease H-like superfamily/Ribonuclease H"/>
    <property type="match status" value="1"/>
</dbReference>
<evidence type="ECO:0000313" key="2">
    <source>
        <dbReference type="EMBL" id="CDW21645.1"/>
    </source>
</evidence>
<dbReference type="GO" id="GO:0003676">
    <property type="term" value="F:nucleic acid binding"/>
    <property type="evidence" value="ECO:0007669"/>
    <property type="project" value="InterPro"/>
</dbReference>
<accession>A0A0K2T756</accession>
<dbReference type="EMBL" id="HACA01004284">
    <property type="protein sequence ID" value="CDW21645.1"/>
    <property type="molecule type" value="Transcribed_RNA"/>
</dbReference>
<proteinExistence type="predicted"/>
<organism evidence="2">
    <name type="scientific">Lepeophtheirus salmonis</name>
    <name type="common">Salmon louse</name>
    <name type="synonym">Caligus salmonis</name>
    <dbReference type="NCBI Taxonomy" id="72036"/>
    <lineage>
        <taxon>Eukaryota</taxon>
        <taxon>Metazoa</taxon>
        <taxon>Ecdysozoa</taxon>
        <taxon>Arthropoda</taxon>
        <taxon>Crustacea</taxon>
        <taxon>Multicrustacea</taxon>
        <taxon>Hexanauplia</taxon>
        <taxon>Copepoda</taxon>
        <taxon>Siphonostomatoida</taxon>
        <taxon>Caligidae</taxon>
        <taxon>Lepeophtheirus</taxon>
    </lineage>
</organism>
<feature type="non-terminal residue" evidence="2">
    <location>
        <position position="81"/>
    </location>
</feature>
<evidence type="ECO:0000256" key="1">
    <source>
        <dbReference type="SAM" id="MobiDB-lite"/>
    </source>
</evidence>